<name>A0A0F9P746_9ZZZZ</name>
<gene>
    <name evidence="1" type="ORF">LCGC14_0861910</name>
</gene>
<accession>A0A0F9P746</accession>
<protein>
    <submittedName>
        <fullName evidence="1">Uncharacterized protein</fullName>
    </submittedName>
</protein>
<proteinExistence type="predicted"/>
<dbReference type="EMBL" id="LAZR01002617">
    <property type="protein sequence ID" value="KKN27715.1"/>
    <property type="molecule type" value="Genomic_DNA"/>
</dbReference>
<comment type="caution">
    <text evidence="1">The sequence shown here is derived from an EMBL/GenBank/DDBJ whole genome shotgun (WGS) entry which is preliminary data.</text>
</comment>
<dbReference type="AlphaFoldDB" id="A0A0F9P746"/>
<evidence type="ECO:0000313" key="1">
    <source>
        <dbReference type="EMBL" id="KKN27715.1"/>
    </source>
</evidence>
<sequence length="69" mass="8102">MFNTSAEDLQLMAQKDQQMLKQQLREGGESSHSECRVYKAKKDGTMGRFLRIERPEPIQYHFTSGRRPE</sequence>
<organism evidence="1">
    <name type="scientific">marine sediment metagenome</name>
    <dbReference type="NCBI Taxonomy" id="412755"/>
    <lineage>
        <taxon>unclassified sequences</taxon>
        <taxon>metagenomes</taxon>
        <taxon>ecological metagenomes</taxon>
    </lineage>
</organism>
<reference evidence="1" key="1">
    <citation type="journal article" date="2015" name="Nature">
        <title>Complex archaea that bridge the gap between prokaryotes and eukaryotes.</title>
        <authorList>
            <person name="Spang A."/>
            <person name="Saw J.H."/>
            <person name="Jorgensen S.L."/>
            <person name="Zaremba-Niedzwiedzka K."/>
            <person name="Martijn J."/>
            <person name="Lind A.E."/>
            <person name="van Eijk R."/>
            <person name="Schleper C."/>
            <person name="Guy L."/>
            <person name="Ettema T.J."/>
        </authorList>
    </citation>
    <scope>NUCLEOTIDE SEQUENCE</scope>
</reference>